<feature type="transmembrane region" description="Helical" evidence="1">
    <location>
        <begin position="85"/>
        <end position="105"/>
    </location>
</feature>
<keyword evidence="3" id="KW-1185">Reference proteome</keyword>
<protein>
    <submittedName>
        <fullName evidence="2">Membrane-spanning 4-domains, subfamily A, member 19</fullName>
    </submittedName>
</protein>
<evidence type="ECO:0000313" key="2">
    <source>
        <dbReference type="Ensembl" id="ENSRNOP00000069779.1"/>
    </source>
</evidence>
<reference evidence="2" key="1">
    <citation type="submission" date="2024-01" db="EMBL/GenBank/DDBJ databases">
        <title>GRCr8: a new rat reference genome assembly contstructed from accurate long reads and long range scaffolding.</title>
        <authorList>
            <person name="Doris P.A."/>
            <person name="Kalbfleisch T."/>
            <person name="Li K."/>
            <person name="Howe K."/>
            <person name="Wood J."/>
        </authorList>
    </citation>
    <scope>NUCLEOTIDE SEQUENCE [LARGE SCALE GENOMIC DNA]</scope>
    <source>
        <strain evidence="2">Brown Norway</strain>
    </source>
</reference>
<evidence type="ECO:0000256" key="1">
    <source>
        <dbReference type="SAM" id="Phobius"/>
    </source>
</evidence>
<organism evidence="2 3">
    <name type="scientific">Rattus norvegicus</name>
    <name type="common">Rat</name>
    <dbReference type="NCBI Taxonomy" id="10116"/>
    <lineage>
        <taxon>Eukaryota</taxon>
        <taxon>Metazoa</taxon>
        <taxon>Chordata</taxon>
        <taxon>Craniata</taxon>
        <taxon>Vertebrata</taxon>
        <taxon>Euteleostomi</taxon>
        <taxon>Mammalia</taxon>
        <taxon>Eutheria</taxon>
        <taxon>Euarchontoglires</taxon>
        <taxon>Glires</taxon>
        <taxon>Rodentia</taxon>
        <taxon>Myomorpha</taxon>
        <taxon>Muroidea</taxon>
        <taxon>Muridae</taxon>
        <taxon>Murinae</taxon>
        <taxon>Rattus</taxon>
    </lineage>
</organism>
<gene>
    <name evidence="2 4" type="primary">Ms4a19</name>
    <name evidence="4" type="synonym">LOC100912336</name>
</gene>
<sequence>MNMPQNRLWIKKELRLLGFSLSGSFSIILQKRPSNHMLIWTLTMNVLSIFATLIGVFLATFELIITSRLDSSLWQHKSGRLLTEYLLLFTMLEFSMAVMVTEWTYRARQTE</sequence>
<dbReference type="AGR" id="RGD:6487805"/>
<dbReference type="Proteomes" id="UP000002494">
    <property type="component" value="Chromosome 1"/>
</dbReference>
<reference evidence="2" key="2">
    <citation type="submission" date="2025-08" db="UniProtKB">
        <authorList>
            <consortium name="Ensembl"/>
        </authorList>
    </citation>
    <scope>IDENTIFICATION</scope>
    <source>
        <strain evidence="2">Brown Norway</strain>
    </source>
</reference>
<keyword evidence="1" id="KW-0472">Membrane</keyword>
<dbReference type="AlphaFoldDB" id="A0A0G2JW81"/>
<dbReference type="GeneTree" id="ENSGT00900000141581"/>
<proteinExistence type="predicted"/>
<dbReference type="STRING" id="10116.ENSRNOP00000069779"/>
<keyword evidence="1" id="KW-0812">Transmembrane</keyword>
<keyword evidence="1" id="KW-1133">Transmembrane helix</keyword>
<dbReference type="RGD" id="6487805">
    <property type="gene designation" value="Ms4a19"/>
</dbReference>
<evidence type="ECO:0000313" key="4">
    <source>
        <dbReference type="RGD" id="6487805"/>
    </source>
</evidence>
<dbReference type="Bgee" id="ENSRNOG00000061597">
    <property type="expression patterns" value="Expressed in testis and 10 other cell types or tissues"/>
</dbReference>
<accession>A0A0G2JW81</accession>
<name>A0A0G2JW81_RAT</name>
<reference evidence="2" key="3">
    <citation type="submission" date="2025-09" db="UniProtKB">
        <authorList>
            <consortium name="Ensembl"/>
        </authorList>
    </citation>
    <scope>IDENTIFICATION</scope>
    <source>
        <strain evidence="2">Brown Norway</strain>
    </source>
</reference>
<dbReference type="Ensembl" id="ENSRNOT00000088080.3">
    <property type="protein sequence ID" value="ENSRNOP00000069779.1"/>
    <property type="gene ID" value="ENSRNOG00000061597.3"/>
</dbReference>
<dbReference type="SMR" id="A0A0G2JW81"/>
<evidence type="ECO:0000313" key="3">
    <source>
        <dbReference type="Proteomes" id="UP000002494"/>
    </source>
</evidence>
<dbReference type="InParanoid" id="A0A0G2JW81"/>
<feature type="transmembrane region" description="Helical" evidence="1">
    <location>
        <begin position="42"/>
        <end position="65"/>
    </location>
</feature>